<dbReference type="GO" id="GO:0005524">
    <property type="term" value="F:ATP binding"/>
    <property type="evidence" value="ECO:0007669"/>
    <property type="project" value="UniProtKB-KW"/>
</dbReference>
<accession>A0A1I5EDE5</accession>
<dbReference type="InterPro" id="IPR011868">
    <property type="entry name" value="ModC_ABC_ATP-bd"/>
</dbReference>
<dbReference type="GO" id="GO:0140359">
    <property type="term" value="F:ABC-type transporter activity"/>
    <property type="evidence" value="ECO:0007669"/>
    <property type="project" value="InterPro"/>
</dbReference>
<dbReference type="PROSITE" id="PS00211">
    <property type="entry name" value="ABC_TRANSPORTER_1"/>
    <property type="match status" value="1"/>
</dbReference>
<dbReference type="NCBIfam" id="TIGR02142">
    <property type="entry name" value="modC_ABC"/>
    <property type="match status" value="1"/>
</dbReference>
<keyword evidence="2" id="KW-1003">Cell membrane</keyword>
<dbReference type="InterPro" id="IPR050334">
    <property type="entry name" value="Molybdenum_import_ModC"/>
</dbReference>
<evidence type="ECO:0000259" key="11">
    <source>
        <dbReference type="PROSITE" id="PS51866"/>
    </source>
</evidence>
<dbReference type="PANTHER" id="PTHR43514:SF4">
    <property type="entry name" value="ABC TRANSPORTER I FAMILY MEMBER 10"/>
    <property type="match status" value="1"/>
</dbReference>
<dbReference type="InterPro" id="IPR017871">
    <property type="entry name" value="ABC_transporter-like_CS"/>
</dbReference>
<name>A0A1I5EDE5_9RHOB</name>
<dbReference type="GO" id="GO:0016020">
    <property type="term" value="C:membrane"/>
    <property type="evidence" value="ECO:0007669"/>
    <property type="project" value="InterPro"/>
</dbReference>
<dbReference type="PROSITE" id="PS51866">
    <property type="entry name" value="MOP"/>
    <property type="match status" value="1"/>
</dbReference>
<dbReference type="InterPro" id="IPR027417">
    <property type="entry name" value="P-loop_NTPase"/>
</dbReference>
<dbReference type="RefSeq" id="WP_092840112.1">
    <property type="nucleotide sequence ID" value="NZ_FOVP01000015.1"/>
</dbReference>
<keyword evidence="6 12" id="KW-0067">ATP-binding</keyword>
<dbReference type="AlphaFoldDB" id="A0A1I5EDE5"/>
<reference evidence="13" key="1">
    <citation type="submission" date="2016-10" db="EMBL/GenBank/DDBJ databases">
        <authorList>
            <person name="Varghese N."/>
            <person name="Submissions S."/>
        </authorList>
    </citation>
    <scope>NUCLEOTIDE SEQUENCE [LARGE SCALE GENOMIC DNA]</scope>
    <source>
        <strain evidence="13">DSM 28463</strain>
    </source>
</reference>
<evidence type="ECO:0000313" key="13">
    <source>
        <dbReference type="Proteomes" id="UP000198599"/>
    </source>
</evidence>
<dbReference type="SUPFAM" id="SSF52540">
    <property type="entry name" value="P-loop containing nucleoside triphosphate hydrolases"/>
    <property type="match status" value="1"/>
</dbReference>
<dbReference type="SUPFAM" id="SSF50331">
    <property type="entry name" value="MOP-like"/>
    <property type="match status" value="1"/>
</dbReference>
<evidence type="ECO:0000256" key="7">
    <source>
        <dbReference type="ARBA" id="ARBA00022967"/>
    </source>
</evidence>
<evidence type="ECO:0000256" key="4">
    <source>
        <dbReference type="ARBA" id="ARBA00022519"/>
    </source>
</evidence>
<dbReference type="GO" id="GO:0016887">
    <property type="term" value="F:ATP hydrolysis activity"/>
    <property type="evidence" value="ECO:0007669"/>
    <property type="project" value="InterPro"/>
</dbReference>
<sequence length="366" mass="38355">MSGLELDIALDLPGFRLEVSQSFAPTGLTAVFGPSGSGKSSLLRVIAGLEARAQGRVGFDGQLWQEPGRFVAPHRRAIGYVFQDARLFAHLTVAGNLAYAERRARRAGRAPDRPGIVAALGLEGLLTRRPSGLSGGEAQRVAMARALMTAPRLLLMDEPLSALDDAAKGAILPYIEAIRDGMQVPVIYVSHSVSEVARLAHHIVMLEAGQVRRAGPAQDILSDPAAAPAFGIRAAGSVLRAKVLAHHDDGLSELTVAGGRLLVPGFAAAIGAEVRVRIAAQDVILSRSRPEGLSALNVLEGELTDLRQGQGPGVMVRLRMGADQDVLARITQRSARALSLAPGQRCFAVIKSLSIAPLDVGGSGAV</sequence>
<dbReference type="PROSITE" id="PS50893">
    <property type="entry name" value="ABC_TRANSPORTER_2"/>
    <property type="match status" value="1"/>
</dbReference>
<evidence type="ECO:0000256" key="5">
    <source>
        <dbReference type="ARBA" id="ARBA00022741"/>
    </source>
</evidence>
<dbReference type="Gene3D" id="2.40.50.100">
    <property type="match status" value="1"/>
</dbReference>
<dbReference type="Proteomes" id="UP000198599">
    <property type="component" value="Unassembled WGS sequence"/>
</dbReference>
<dbReference type="SMART" id="SM00382">
    <property type="entry name" value="AAA"/>
    <property type="match status" value="1"/>
</dbReference>
<keyword evidence="8" id="KW-0472">Membrane</keyword>
<proteinExistence type="predicted"/>
<evidence type="ECO:0000256" key="8">
    <source>
        <dbReference type="ARBA" id="ARBA00023136"/>
    </source>
</evidence>
<evidence type="ECO:0000256" key="3">
    <source>
        <dbReference type="ARBA" id="ARBA00022505"/>
    </source>
</evidence>
<evidence type="ECO:0000313" key="12">
    <source>
        <dbReference type="EMBL" id="SFO09410.1"/>
    </source>
</evidence>
<evidence type="ECO:0000259" key="10">
    <source>
        <dbReference type="PROSITE" id="PS50893"/>
    </source>
</evidence>
<dbReference type="InterPro" id="IPR003439">
    <property type="entry name" value="ABC_transporter-like_ATP-bd"/>
</dbReference>
<dbReference type="STRING" id="1005928.SAMN04487859_115110"/>
<dbReference type="Pfam" id="PF00005">
    <property type="entry name" value="ABC_tran"/>
    <property type="match status" value="1"/>
</dbReference>
<dbReference type="Gene3D" id="3.40.50.300">
    <property type="entry name" value="P-loop containing nucleotide triphosphate hydrolases"/>
    <property type="match status" value="1"/>
</dbReference>
<dbReference type="InterPro" id="IPR005116">
    <property type="entry name" value="Transp-assoc_OB_typ1"/>
</dbReference>
<dbReference type="InterPro" id="IPR003593">
    <property type="entry name" value="AAA+_ATPase"/>
</dbReference>
<evidence type="ECO:0000256" key="9">
    <source>
        <dbReference type="PROSITE-ProRule" id="PRU01213"/>
    </source>
</evidence>
<gene>
    <name evidence="12" type="ORF">SAMN04487859_115110</name>
</gene>
<feature type="domain" description="ABC transporter" evidence="10">
    <location>
        <begin position="1"/>
        <end position="233"/>
    </location>
</feature>
<keyword evidence="4" id="KW-0997">Cell inner membrane</keyword>
<evidence type="ECO:0000256" key="6">
    <source>
        <dbReference type="ARBA" id="ARBA00022840"/>
    </source>
</evidence>
<evidence type="ECO:0000256" key="2">
    <source>
        <dbReference type="ARBA" id="ARBA00022475"/>
    </source>
</evidence>
<keyword evidence="5" id="KW-0547">Nucleotide-binding</keyword>
<dbReference type="InterPro" id="IPR008995">
    <property type="entry name" value="Mo/tungstate-bd_C_term_dom"/>
</dbReference>
<dbReference type="PANTHER" id="PTHR43514">
    <property type="entry name" value="ABC TRANSPORTER I FAMILY MEMBER 10"/>
    <property type="match status" value="1"/>
</dbReference>
<dbReference type="Pfam" id="PF03459">
    <property type="entry name" value="TOBE"/>
    <property type="match status" value="1"/>
</dbReference>
<evidence type="ECO:0000256" key="1">
    <source>
        <dbReference type="ARBA" id="ARBA00022448"/>
    </source>
</evidence>
<feature type="domain" description="Mop" evidence="11">
    <location>
        <begin position="292"/>
        <end position="359"/>
    </location>
</feature>
<protein>
    <submittedName>
        <fullName evidence="12">Molybdate transport system ATP-binding protein</fullName>
    </submittedName>
</protein>
<dbReference type="InterPro" id="IPR004606">
    <property type="entry name" value="Mop_domain"/>
</dbReference>
<dbReference type="OrthoDB" id="9802264at2"/>
<keyword evidence="13" id="KW-1185">Reference proteome</keyword>
<dbReference type="GO" id="GO:0015098">
    <property type="term" value="F:molybdate ion transmembrane transporter activity"/>
    <property type="evidence" value="ECO:0007669"/>
    <property type="project" value="InterPro"/>
</dbReference>
<keyword evidence="3 9" id="KW-0500">Molybdenum</keyword>
<dbReference type="EMBL" id="FOVP01000015">
    <property type="protein sequence ID" value="SFO09410.1"/>
    <property type="molecule type" value="Genomic_DNA"/>
</dbReference>
<organism evidence="12 13">
    <name type="scientific">Roseovarius lutimaris</name>
    <dbReference type="NCBI Taxonomy" id="1005928"/>
    <lineage>
        <taxon>Bacteria</taxon>
        <taxon>Pseudomonadati</taxon>
        <taxon>Pseudomonadota</taxon>
        <taxon>Alphaproteobacteria</taxon>
        <taxon>Rhodobacterales</taxon>
        <taxon>Roseobacteraceae</taxon>
        <taxon>Roseovarius</taxon>
    </lineage>
</organism>
<keyword evidence="7" id="KW-1278">Translocase</keyword>
<keyword evidence="1" id="KW-0813">Transport</keyword>